<proteinExistence type="predicted"/>
<name>A0ACC0JR31_CHOFU</name>
<organism evidence="1 2">
    <name type="scientific">Choristoneura fumiferana</name>
    <name type="common">Spruce budworm moth</name>
    <name type="synonym">Archips fumiferana</name>
    <dbReference type="NCBI Taxonomy" id="7141"/>
    <lineage>
        <taxon>Eukaryota</taxon>
        <taxon>Metazoa</taxon>
        <taxon>Ecdysozoa</taxon>
        <taxon>Arthropoda</taxon>
        <taxon>Hexapoda</taxon>
        <taxon>Insecta</taxon>
        <taxon>Pterygota</taxon>
        <taxon>Neoptera</taxon>
        <taxon>Endopterygota</taxon>
        <taxon>Lepidoptera</taxon>
        <taxon>Glossata</taxon>
        <taxon>Ditrysia</taxon>
        <taxon>Tortricoidea</taxon>
        <taxon>Tortricidae</taxon>
        <taxon>Tortricinae</taxon>
        <taxon>Choristoneura</taxon>
    </lineage>
</organism>
<keyword evidence="2" id="KW-1185">Reference proteome</keyword>
<evidence type="ECO:0000313" key="1">
    <source>
        <dbReference type="EMBL" id="KAI8426466.1"/>
    </source>
</evidence>
<gene>
    <name evidence="1" type="ORF">MSG28_005289</name>
</gene>
<dbReference type="Proteomes" id="UP001064048">
    <property type="component" value="Chromosome 8"/>
</dbReference>
<reference evidence="1 2" key="1">
    <citation type="journal article" date="2022" name="Genome Biol. Evol.">
        <title>The Spruce Budworm Genome: Reconstructing the Evolutionary History of Antifreeze Proteins.</title>
        <authorList>
            <person name="Beliveau C."/>
            <person name="Gagne P."/>
            <person name="Picq S."/>
            <person name="Vernygora O."/>
            <person name="Keeling C.I."/>
            <person name="Pinkney K."/>
            <person name="Doucet D."/>
            <person name="Wen F."/>
            <person name="Johnston J.S."/>
            <person name="Maaroufi H."/>
            <person name="Boyle B."/>
            <person name="Laroche J."/>
            <person name="Dewar K."/>
            <person name="Juretic N."/>
            <person name="Blackburn G."/>
            <person name="Nisole A."/>
            <person name="Brunet B."/>
            <person name="Brandao M."/>
            <person name="Lumley L."/>
            <person name="Duan J."/>
            <person name="Quan G."/>
            <person name="Lucarotti C.J."/>
            <person name="Roe A.D."/>
            <person name="Sperling F.A.H."/>
            <person name="Levesque R.C."/>
            <person name="Cusson M."/>
        </authorList>
    </citation>
    <scope>NUCLEOTIDE SEQUENCE [LARGE SCALE GENOMIC DNA]</scope>
    <source>
        <strain evidence="1">Glfc:IPQL:Cfum</strain>
    </source>
</reference>
<accession>A0ACC0JR31</accession>
<comment type="caution">
    <text evidence="1">The sequence shown here is derived from an EMBL/GenBank/DDBJ whole genome shotgun (WGS) entry which is preliminary data.</text>
</comment>
<protein>
    <submittedName>
        <fullName evidence="1">Uncharacterized protein</fullName>
    </submittedName>
</protein>
<dbReference type="EMBL" id="CM046108">
    <property type="protein sequence ID" value="KAI8426466.1"/>
    <property type="molecule type" value="Genomic_DNA"/>
</dbReference>
<evidence type="ECO:0000313" key="2">
    <source>
        <dbReference type="Proteomes" id="UP001064048"/>
    </source>
</evidence>
<sequence>MVVAIRADLAQGKGRDVVKGVHGRFRSGQLVAIMGPSGAGKSSLLNAISGYRSVGVTGELLVDGQPRNEQLFQSSSCYITQEDLLQPLLTVREAMDVAVSLKLAKGSVAQADEILQELGLLEHQNTKTDLLSGGQKKR</sequence>